<dbReference type="EMBL" id="BSFK01000016">
    <property type="protein sequence ID" value="GLK78099.1"/>
    <property type="molecule type" value="Genomic_DNA"/>
</dbReference>
<sequence length="194" mass="21675">MTVSDAYAIKAGGAVACGRDGEHPEGGSQSALQRRLVELEHLDASGLRQEWRRLFRTDPPQLSRDLVLRALAYRLQEREHGGLSKAALRRIAAQTKELREEDPDRPEPRARFRPGARLVREWRGRTHTVTVIEEGFEYDGKTYASLTPIAKTITGAHWSGPRFFGLVRQRTPQAVPPDGVPPTAAPSREELQHG</sequence>
<feature type="region of interest" description="Disordered" evidence="1">
    <location>
        <begin position="172"/>
        <end position="194"/>
    </location>
</feature>
<proteinExistence type="predicted"/>
<reference evidence="2" key="1">
    <citation type="journal article" date="2014" name="Int. J. Syst. Evol. Microbiol.">
        <title>Complete genome sequence of Corynebacterium casei LMG S-19264T (=DSM 44701T), isolated from a smear-ripened cheese.</title>
        <authorList>
            <consortium name="US DOE Joint Genome Institute (JGI-PGF)"/>
            <person name="Walter F."/>
            <person name="Albersmeier A."/>
            <person name="Kalinowski J."/>
            <person name="Ruckert C."/>
        </authorList>
    </citation>
    <scope>NUCLEOTIDE SEQUENCE</scope>
    <source>
        <strain evidence="2">VKM B-2555</strain>
    </source>
</reference>
<dbReference type="AlphaFoldDB" id="A0A9W6N4F8"/>
<accession>A0A9W6N4F8</accession>
<evidence type="ECO:0008006" key="4">
    <source>
        <dbReference type="Google" id="ProtNLM"/>
    </source>
</evidence>
<dbReference type="InterPro" id="IPR021322">
    <property type="entry name" value="DUF2924"/>
</dbReference>
<organism evidence="2 3">
    <name type="scientific">Methylopila jiangsuensis</name>
    <dbReference type="NCBI Taxonomy" id="586230"/>
    <lineage>
        <taxon>Bacteria</taxon>
        <taxon>Pseudomonadati</taxon>
        <taxon>Pseudomonadota</taxon>
        <taxon>Alphaproteobacteria</taxon>
        <taxon>Hyphomicrobiales</taxon>
        <taxon>Methylopilaceae</taxon>
        <taxon>Methylopila</taxon>
    </lineage>
</organism>
<name>A0A9W6N4F8_9HYPH</name>
<protein>
    <recommendedName>
        <fullName evidence="4">DUF2924 domain-containing protein</fullName>
    </recommendedName>
</protein>
<gene>
    <name evidence="2" type="ORF">GCM10008171_33530</name>
</gene>
<evidence type="ECO:0000313" key="3">
    <source>
        <dbReference type="Proteomes" id="UP001143364"/>
    </source>
</evidence>
<evidence type="ECO:0000313" key="2">
    <source>
        <dbReference type="EMBL" id="GLK78099.1"/>
    </source>
</evidence>
<reference evidence="2" key="2">
    <citation type="submission" date="2023-01" db="EMBL/GenBank/DDBJ databases">
        <authorList>
            <person name="Sun Q."/>
            <person name="Evtushenko L."/>
        </authorList>
    </citation>
    <scope>NUCLEOTIDE SEQUENCE</scope>
    <source>
        <strain evidence="2">VKM B-2555</strain>
    </source>
</reference>
<comment type="caution">
    <text evidence="2">The sequence shown here is derived from an EMBL/GenBank/DDBJ whole genome shotgun (WGS) entry which is preliminary data.</text>
</comment>
<feature type="compositionally biased region" description="Pro residues" evidence="1">
    <location>
        <begin position="174"/>
        <end position="184"/>
    </location>
</feature>
<keyword evidence="3" id="KW-1185">Reference proteome</keyword>
<evidence type="ECO:0000256" key="1">
    <source>
        <dbReference type="SAM" id="MobiDB-lite"/>
    </source>
</evidence>
<dbReference type="Proteomes" id="UP001143364">
    <property type="component" value="Unassembled WGS sequence"/>
</dbReference>
<dbReference type="Pfam" id="PF11149">
    <property type="entry name" value="DUF2924"/>
    <property type="match status" value="1"/>
</dbReference>